<gene>
    <name evidence="17" type="ORF">CALVIDRAFT_540603</name>
</gene>
<evidence type="ECO:0000313" key="18">
    <source>
        <dbReference type="Proteomes" id="UP000076738"/>
    </source>
</evidence>
<dbReference type="PANTHER" id="PTHR12147:SF22">
    <property type="entry name" value="ENDOPLASMIC RETICULUM METALLOPEPTIDASE 1"/>
    <property type="match status" value="1"/>
</dbReference>
<sequence>MDGTAYTLPVRPLFPARARLTAPRLPEPLVDLYNNSTGAPQLSEHRMLDIARHLSEDIGYRTVGTREHALADGWMSEQLADLKTLCDAEAAVDGRELECEVWRQEGSGKHRFDIAYHRVYKAYHGLTNHIVRLSSGTEASKAHAVLVNAHLDSTLPSPGAADDAICVGVMLEVMRVMIKSGWSGEYSVIFLFNHAEESLQDASHLFSTQHELAPTVRAAINLEAAGTTGPELLFQATSEEMIAAYAHVPRPHGSVLANDVFNSGILLSDTDFGQFAKYLNVSGLDMAIVGNSYLYHTRKDLVENIQPGVAQHFAENVLVLLTYLTSSASPLPHLMEYTRPATVYYSLLNSYFFNYSYDLALFMSVSLSVWALGLALVTTRDWSVVPRAWLGIVGGMLGALGSANAVAFLFSYVLGKPLSWFAREWLCIALYAPPALLGAVFVQLLVHPPPARPPIEHQSLTSLMLFYAFIATAGQFCGIGSSYLYFINALSLWIATVANELLVRVLQREPGDVNHWTYAVGSIMPLVAGSEALASFLDIFVPLTGRLGRDAPVEYIIATIVSFLVFYMVPFVLPFAHRFGRPALRTITLVLLGITVAIVAVFAAPGWREFDAMHQNRFFVVHVENITSNDYGLHVATLSSAAGFSEIVHSLAEDFPEVKDEPRLATELSDKLSWDVFHPVSELVTSYSMDLAPPEGYVSRWRGEFSVHALDGTVDAVAGTRTFKLHIDHPGLIWTVISFQADVLDWDLPDAPVSGFALHKIKEASFYMAEQWSIRLTINQTTPMLVNFIGIEEKSMWPGKREEGKGPSMQLFAQLDKWLYEKGGAGIDVSMFGCIAGALQV</sequence>
<evidence type="ECO:0000256" key="15">
    <source>
        <dbReference type="SAM" id="Phobius"/>
    </source>
</evidence>
<feature type="transmembrane region" description="Helical" evidence="15">
    <location>
        <begin position="516"/>
        <end position="543"/>
    </location>
</feature>
<dbReference type="STRING" id="1330018.A0A167IT16"/>
<feature type="transmembrane region" description="Helical" evidence="15">
    <location>
        <begin position="555"/>
        <end position="575"/>
    </location>
</feature>
<comment type="cofactor">
    <cofactor evidence="1">
        <name>Zn(2+)</name>
        <dbReference type="ChEBI" id="CHEBI:29105"/>
    </cofactor>
</comment>
<keyword evidence="5 15" id="KW-0812">Transmembrane</keyword>
<feature type="transmembrane region" description="Helical" evidence="15">
    <location>
        <begin position="359"/>
        <end position="377"/>
    </location>
</feature>
<evidence type="ECO:0000256" key="4">
    <source>
        <dbReference type="ARBA" id="ARBA00022670"/>
    </source>
</evidence>
<dbReference type="FunFam" id="3.40.630.10:FF:000008">
    <property type="entry name" value="Endoplasmic reticulum metallopeptidase 1"/>
    <property type="match status" value="1"/>
</dbReference>
<dbReference type="Pfam" id="PF04389">
    <property type="entry name" value="Peptidase_M28"/>
    <property type="match status" value="1"/>
</dbReference>
<dbReference type="Proteomes" id="UP000076738">
    <property type="component" value="Unassembled WGS sequence"/>
</dbReference>
<evidence type="ECO:0000256" key="3">
    <source>
        <dbReference type="ARBA" id="ARBA00010918"/>
    </source>
</evidence>
<dbReference type="GO" id="GO:0006508">
    <property type="term" value="P:proteolysis"/>
    <property type="evidence" value="ECO:0007669"/>
    <property type="project" value="UniProtKB-KW"/>
</dbReference>
<dbReference type="Gene3D" id="3.40.630.10">
    <property type="entry name" value="Zn peptidases"/>
    <property type="match status" value="1"/>
</dbReference>
<proteinExistence type="inferred from homology"/>
<dbReference type="SUPFAM" id="SSF53187">
    <property type="entry name" value="Zn-dependent exopeptidases"/>
    <property type="match status" value="1"/>
</dbReference>
<keyword evidence="9 14" id="KW-0862">Zinc</keyword>
<dbReference type="OrthoDB" id="76293at2759"/>
<dbReference type="CDD" id="cd03875">
    <property type="entry name" value="M28_Fxna_like"/>
    <property type="match status" value="1"/>
</dbReference>
<evidence type="ECO:0000259" key="16">
    <source>
        <dbReference type="Pfam" id="PF04389"/>
    </source>
</evidence>
<evidence type="ECO:0000256" key="7">
    <source>
        <dbReference type="ARBA" id="ARBA00022801"/>
    </source>
</evidence>
<feature type="transmembrane region" description="Helical" evidence="15">
    <location>
        <begin position="587"/>
        <end position="607"/>
    </location>
</feature>
<dbReference type="EC" id="3.4.-.-" evidence="14"/>
<dbReference type="AlphaFoldDB" id="A0A167IT16"/>
<keyword evidence="7 14" id="KW-0378">Hydrolase</keyword>
<keyword evidence="13" id="KW-0325">Glycoprotein</keyword>
<feature type="domain" description="Peptidase M28" evidence="16">
    <location>
        <begin position="130"/>
        <end position="319"/>
    </location>
</feature>
<evidence type="ECO:0000256" key="6">
    <source>
        <dbReference type="ARBA" id="ARBA00022723"/>
    </source>
</evidence>
<evidence type="ECO:0000256" key="14">
    <source>
        <dbReference type="RuleBase" id="RU361240"/>
    </source>
</evidence>
<evidence type="ECO:0000256" key="12">
    <source>
        <dbReference type="ARBA" id="ARBA00023136"/>
    </source>
</evidence>
<keyword evidence="4 14" id="KW-0645">Protease</keyword>
<dbReference type="EMBL" id="KV417306">
    <property type="protein sequence ID" value="KZO92928.1"/>
    <property type="molecule type" value="Genomic_DNA"/>
</dbReference>
<evidence type="ECO:0000256" key="2">
    <source>
        <dbReference type="ARBA" id="ARBA00004477"/>
    </source>
</evidence>
<comment type="subcellular location">
    <subcellularLocation>
        <location evidence="2">Endoplasmic reticulum membrane</location>
        <topology evidence="2">Multi-pass membrane protein</topology>
    </subcellularLocation>
</comment>
<feature type="transmembrane region" description="Helical" evidence="15">
    <location>
        <begin position="389"/>
        <end position="413"/>
    </location>
</feature>
<keyword evidence="6 14" id="KW-0479">Metal-binding</keyword>
<comment type="similarity">
    <text evidence="3 14">Belongs to the peptidase M28 family.</text>
</comment>
<evidence type="ECO:0000256" key="5">
    <source>
        <dbReference type="ARBA" id="ARBA00022692"/>
    </source>
</evidence>
<evidence type="ECO:0000256" key="10">
    <source>
        <dbReference type="ARBA" id="ARBA00022989"/>
    </source>
</evidence>
<reference evidence="17 18" key="1">
    <citation type="journal article" date="2016" name="Mol. Biol. Evol.">
        <title>Comparative Genomics of Early-Diverging Mushroom-Forming Fungi Provides Insights into the Origins of Lignocellulose Decay Capabilities.</title>
        <authorList>
            <person name="Nagy L.G."/>
            <person name="Riley R."/>
            <person name="Tritt A."/>
            <person name="Adam C."/>
            <person name="Daum C."/>
            <person name="Floudas D."/>
            <person name="Sun H."/>
            <person name="Yadav J.S."/>
            <person name="Pangilinan J."/>
            <person name="Larsson K.H."/>
            <person name="Matsuura K."/>
            <person name="Barry K."/>
            <person name="Labutti K."/>
            <person name="Kuo R."/>
            <person name="Ohm R.A."/>
            <person name="Bhattacharya S.S."/>
            <person name="Shirouzu T."/>
            <person name="Yoshinaga Y."/>
            <person name="Martin F.M."/>
            <person name="Grigoriev I.V."/>
            <person name="Hibbett D.S."/>
        </authorList>
    </citation>
    <scope>NUCLEOTIDE SEQUENCE [LARGE SCALE GENOMIC DNA]</scope>
    <source>
        <strain evidence="17 18">TUFC12733</strain>
    </source>
</reference>
<dbReference type="InterPro" id="IPR045175">
    <property type="entry name" value="M28_fam"/>
</dbReference>
<dbReference type="GO" id="GO:0005789">
    <property type="term" value="C:endoplasmic reticulum membrane"/>
    <property type="evidence" value="ECO:0007669"/>
    <property type="project" value="UniProtKB-SubCell"/>
</dbReference>
<protein>
    <recommendedName>
        <fullName evidence="14">Peptide hydrolase</fullName>
        <ecNumber evidence="14">3.4.-.-</ecNumber>
    </recommendedName>
</protein>
<evidence type="ECO:0000256" key="1">
    <source>
        <dbReference type="ARBA" id="ARBA00001947"/>
    </source>
</evidence>
<evidence type="ECO:0000313" key="17">
    <source>
        <dbReference type="EMBL" id="KZO92928.1"/>
    </source>
</evidence>
<accession>A0A167IT16</accession>
<keyword evidence="11" id="KW-0482">Metalloprotease</keyword>
<feature type="transmembrane region" description="Helical" evidence="15">
    <location>
        <begin position="466"/>
        <end position="495"/>
    </location>
</feature>
<keyword evidence="12 15" id="KW-0472">Membrane</keyword>
<dbReference type="InterPro" id="IPR048024">
    <property type="entry name" value="Fxna-like_M28_dom"/>
</dbReference>
<evidence type="ECO:0000256" key="8">
    <source>
        <dbReference type="ARBA" id="ARBA00022824"/>
    </source>
</evidence>
<dbReference type="InterPro" id="IPR007484">
    <property type="entry name" value="Peptidase_M28"/>
</dbReference>
<feature type="transmembrane region" description="Helical" evidence="15">
    <location>
        <begin position="425"/>
        <end position="446"/>
    </location>
</feature>
<evidence type="ECO:0000256" key="11">
    <source>
        <dbReference type="ARBA" id="ARBA00023049"/>
    </source>
</evidence>
<dbReference type="GO" id="GO:0008235">
    <property type="term" value="F:metalloexopeptidase activity"/>
    <property type="evidence" value="ECO:0007669"/>
    <property type="project" value="InterPro"/>
</dbReference>
<dbReference type="PANTHER" id="PTHR12147">
    <property type="entry name" value="METALLOPEPTIDASE M28 FAMILY MEMBER"/>
    <property type="match status" value="1"/>
</dbReference>
<organism evidence="17 18">
    <name type="scientific">Calocera viscosa (strain TUFC12733)</name>
    <dbReference type="NCBI Taxonomy" id="1330018"/>
    <lineage>
        <taxon>Eukaryota</taxon>
        <taxon>Fungi</taxon>
        <taxon>Dikarya</taxon>
        <taxon>Basidiomycota</taxon>
        <taxon>Agaricomycotina</taxon>
        <taxon>Dacrymycetes</taxon>
        <taxon>Dacrymycetales</taxon>
        <taxon>Dacrymycetaceae</taxon>
        <taxon>Calocera</taxon>
    </lineage>
</organism>
<keyword evidence="8" id="KW-0256">Endoplasmic reticulum</keyword>
<name>A0A167IT16_CALVF</name>
<keyword evidence="18" id="KW-1185">Reference proteome</keyword>
<evidence type="ECO:0000256" key="9">
    <source>
        <dbReference type="ARBA" id="ARBA00022833"/>
    </source>
</evidence>
<keyword evidence="10 15" id="KW-1133">Transmembrane helix</keyword>
<evidence type="ECO:0000256" key="13">
    <source>
        <dbReference type="ARBA" id="ARBA00023180"/>
    </source>
</evidence>
<dbReference type="GO" id="GO:0046872">
    <property type="term" value="F:metal ion binding"/>
    <property type="evidence" value="ECO:0007669"/>
    <property type="project" value="UniProtKB-KW"/>
</dbReference>